<feature type="transmembrane region" description="Helical" evidence="8">
    <location>
        <begin position="413"/>
        <end position="430"/>
    </location>
</feature>
<dbReference type="Gene3D" id="1.20.1730.10">
    <property type="entry name" value="Sodium/glucose cotransporter"/>
    <property type="match status" value="1"/>
</dbReference>
<feature type="transmembrane region" description="Helical" evidence="8">
    <location>
        <begin position="118"/>
        <end position="139"/>
    </location>
</feature>
<dbReference type="PANTHER" id="PTHR48086">
    <property type="entry name" value="SODIUM/PROLINE SYMPORTER-RELATED"/>
    <property type="match status" value="1"/>
</dbReference>
<organism evidence="9 10">
    <name type="scientific">Gracilibacillus salinarum</name>
    <dbReference type="NCBI Taxonomy" id="2932255"/>
    <lineage>
        <taxon>Bacteria</taxon>
        <taxon>Bacillati</taxon>
        <taxon>Bacillota</taxon>
        <taxon>Bacilli</taxon>
        <taxon>Bacillales</taxon>
        <taxon>Bacillaceae</taxon>
        <taxon>Gracilibacillus</taxon>
    </lineage>
</organism>
<protein>
    <submittedName>
        <fullName evidence="9">Sodium:solute symporter family protein</fullName>
    </submittedName>
</protein>
<comment type="similarity">
    <text evidence="2 7">Belongs to the sodium:solute symporter (SSF) (TC 2.A.21) family.</text>
</comment>
<reference evidence="9 10" key="1">
    <citation type="submission" date="2022-04" db="EMBL/GenBank/DDBJ databases">
        <title>Gracilibacillus sp. isolated from saltern.</title>
        <authorList>
            <person name="Won M."/>
            <person name="Lee C.-M."/>
            <person name="Woen H.-Y."/>
            <person name="Kwon S.-W."/>
        </authorList>
    </citation>
    <scope>NUCLEOTIDE SEQUENCE [LARGE SCALE GENOMIC DNA]</scope>
    <source>
        <strain evidence="9 10">SSPM10-3</strain>
    </source>
</reference>
<dbReference type="CDD" id="cd10322">
    <property type="entry name" value="SLC5sbd"/>
    <property type="match status" value="1"/>
</dbReference>
<name>A0ABY4GJG2_9BACI</name>
<dbReference type="PANTHER" id="PTHR48086:SF7">
    <property type="entry name" value="SODIUM-SOLUTE SYMPORTER-RELATED"/>
    <property type="match status" value="1"/>
</dbReference>
<feature type="transmembrane region" description="Helical" evidence="8">
    <location>
        <begin position="6"/>
        <end position="26"/>
    </location>
</feature>
<feature type="transmembrane region" description="Helical" evidence="8">
    <location>
        <begin position="226"/>
        <end position="245"/>
    </location>
</feature>
<feature type="transmembrane region" description="Helical" evidence="8">
    <location>
        <begin position="47"/>
        <end position="70"/>
    </location>
</feature>
<dbReference type="EMBL" id="CP095071">
    <property type="protein sequence ID" value="UOQ84334.1"/>
    <property type="molecule type" value="Genomic_DNA"/>
</dbReference>
<feature type="transmembrane region" description="Helical" evidence="8">
    <location>
        <begin position="76"/>
        <end position="97"/>
    </location>
</feature>
<dbReference type="RefSeq" id="WP_244741931.1">
    <property type="nucleotide sequence ID" value="NZ_CP095071.1"/>
</dbReference>
<evidence type="ECO:0000256" key="1">
    <source>
        <dbReference type="ARBA" id="ARBA00004141"/>
    </source>
</evidence>
<dbReference type="InterPro" id="IPR038377">
    <property type="entry name" value="Na/Glc_symporter_sf"/>
</dbReference>
<dbReference type="Pfam" id="PF00474">
    <property type="entry name" value="SSF"/>
    <property type="match status" value="1"/>
</dbReference>
<feature type="transmembrane region" description="Helical" evidence="8">
    <location>
        <begin position="388"/>
        <end position="406"/>
    </location>
</feature>
<keyword evidence="10" id="KW-1185">Reference proteome</keyword>
<evidence type="ECO:0000313" key="9">
    <source>
        <dbReference type="EMBL" id="UOQ84334.1"/>
    </source>
</evidence>
<accession>A0ABY4GJG2</accession>
<dbReference type="PROSITE" id="PS50283">
    <property type="entry name" value="NA_SOLUT_SYMP_3"/>
    <property type="match status" value="1"/>
</dbReference>
<keyword evidence="3" id="KW-0813">Transport</keyword>
<feature type="transmembrane region" description="Helical" evidence="8">
    <location>
        <begin position="442"/>
        <end position="460"/>
    </location>
</feature>
<gene>
    <name evidence="9" type="ORF">MUN87_16805</name>
</gene>
<evidence type="ECO:0000256" key="3">
    <source>
        <dbReference type="ARBA" id="ARBA00022448"/>
    </source>
</evidence>
<evidence type="ECO:0000313" key="10">
    <source>
        <dbReference type="Proteomes" id="UP000831537"/>
    </source>
</evidence>
<sequence>MVENRLIYLSVFIGITIVMILVGIWTSRKVKNGEDFLMGGRGLPLPLLIGTTLATLVGTGSSMGAVGFAYTNGWAGALYGLGGSIGIFALLLLFANVRKYNFTTYSEELSFYFGASKLVRGLTSVLLYLASIGWLGAHIMGGSLYLSWITGFDLLTAKIITALGFAVYTFIGGYLAVVYTDTIQGIILFLGFIMLTVLSLVKIGGYKTLSQELPNDMVSFIGIDKMGVIPAISLIVVIAIGVLAAPSFRHRIYSSKNTFTLKKALLLSAILFAAFSLFPSIVGMATHFMNPELEPGFAFPYLATEVFPVGIGAIILTAGLSATMSSGSSDFIAAVTILVTDIYQVFTGKTLNKEKMVTYSRIALVFTLGLALLFTLSASNIIDYITNFVSTIMSGLFVASVLGKFWPRATWQGGLACLISGSIISFIVLSNDSLQAFWGNPILPSLGGAFAAGIIVSLVTPKNTVTNEEALEILERERKGNDLVADENTETASSK</sequence>
<dbReference type="Proteomes" id="UP000831537">
    <property type="component" value="Chromosome"/>
</dbReference>
<keyword evidence="5 8" id="KW-1133">Transmembrane helix</keyword>
<feature type="transmembrane region" description="Helical" evidence="8">
    <location>
        <begin position="265"/>
        <end position="286"/>
    </location>
</feature>
<comment type="subcellular location">
    <subcellularLocation>
        <location evidence="1">Membrane</location>
        <topology evidence="1">Multi-pass membrane protein</topology>
    </subcellularLocation>
</comment>
<evidence type="ECO:0000256" key="7">
    <source>
        <dbReference type="RuleBase" id="RU362091"/>
    </source>
</evidence>
<dbReference type="InterPro" id="IPR050277">
    <property type="entry name" value="Sodium:Solute_Symporter"/>
</dbReference>
<evidence type="ECO:0000256" key="8">
    <source>
        <dbReference type="SAM" id="Phobius"/>
    </source>
</evidence>
<dbReference type="InterPro" id="IPR001734">
    <property type="entry name" value="Na/solute_symporter"/>
</dbReference>
<evidence type="ECO:0000256" key="2">
    <source>
        <dbReference type="ARBA" id="ARBA00006434"/>
    </source>
</evidence>
<feature type="transmembrane region" description="Helical" evidence="8">
    <location>
        <begin position="362"/>
        <end position="382"/>
    </location>
</feature>
<evidence type="ECO:0000256" key="5">
    <source>
        <dbReference type="ARBA" id="ARBA00022989"/>
    </source>
</evidence>
<evidence type="ECO:0000256" key="4">
    <source>
        <dbReference type="ARBA" id="ARBA00022692"/>
    </source>
</evidence>
<keyword evidence="4 8" id="KW-0812">Transmembrane</keyword>
<feature type="transmembrane region" description="Helical" evidence="8">
    <location>
        <begin position="159"/>
        <end position="179"/>
    </location>
</feature>
<evidence type="ECO:0000256" key="6">
    <source>
        <dbReference type="ARBA" id="ARBA00023136"/>
    </source>
</evidence>
<proteinExistence type="inferred from homology"/>
<keyword evidence="6 8" id="KW-0472">Membrane</keyword>
<feature type="transmembrane region" description="Helical" evidence="8">
    <location>
        <begin position="298"/>
        <end position="320"/>
    </location>
</feature>
<feature type="transmembrane region" description="Helical" evidence="8">
    <location>
        <begin position="186"/>
        <end position="206"/>
    </location>
</feature>